<keyword evidence="4" id="KW-0378">Hydrolase</keyword>
<evidence type="ECO:0000259" key="12">
    <source>
        <dbReference type="Pfam" id="PF02983"/>
    </source>
</evidence>
<evidence type="ECO:0000256" key="3">
    <source>
        <dbReference type="ARBA" id="ARBA00022729"/>
    </source>
</evidence>
<evidence type="ECO:0000256" key="2">
    <source>
        <dbReference type="ARBA" id="ARBA00022670"/>
    </source>
</evidence>
<keyword evidence="2" id="KW-0645">Protease</keyword>
<evidence type="ECO:0000256" key="10">
    <source>
        <dbReference type="SAM" id="SignalP"/>
    </source>
</evidence>
<dbReference type="InterPro" id="IPR043504">
    <property type="entry name" value="Peptidase_S1_PA_chymotrypsin"/>
</dbReference>
<comment type="caution">
    <text evidence="13">The sequence shown here is derived from an EMBL/GenBank/DDBJ whole genome shotgun (WGS) entry which is preliminary data.</text>
</comment>
<keyword evidence="5" id="KW-0720">Serine protease</keyword>
<evidence type="ECO:0000313" key="13">
    <source>
        <dbReference type="EMBL" id="TDC96668.1"/>
    </source>
</evidence>
<keyword evidence="3 10" id="KW-0732">Signal</keyword>
<dbReference type="RefSeq" id="WP_132618190.1">
    <property type="nucleotide sequence ID" value="NZ_SMKV01000001.1"/>
</dbReference>
<dbReference type="GO" id="GO:0004252">
    <property type="term" value="F:serine-type endopeptidase activity"/>
    <property type="evidence" value="ECO:0007669"/>
    <property type="project" value="InterPro"/>
</dbReference>
<dbReference type="InterPro" id="IPR001316">
    <property type="entry name" value="Pept_S1A_streptogrisin"/>
</dbReference>
<proteinExistence type="inferred from homology"/>
<evidence type="ECO:0000259" key="11">
    <source>
        <dbReference type="Pfam" id="PF00089"/>
    </source>
</evidence>
<feature type="disulfide bond" evidence="9">
    <location>
        <begin position="286"/>
        <end position="296"/>
    </location>
</feature>
<dbReference type="Pfam" id="PF00089">
    <property type="entry name" value="Trypsin"/>
    <property type="match status" value="1"/>
</dbReference>
<protein>
    <submittedName>
        <fullName evidence="13">S1 family peptidase</fullName>
    </submittedName>
</protein>
<evidence type="ECO:0000256" key="4">
    <source>
        <dbReference type="ARBA" id="ARBA00022801"/>
    </source>
</evidence>
<evidence type="ECO:0000256" key="8">
    <source>
        <dbReference type="PIRSR" id="PIRSR001134-1"/>
    </source>
</evidence>
<feature type="active site" description="Charge relay system" evidence="8">
    <location>
        <position position="223"/>
    </location>
</feature>
<reference evidence="13 14" key="1">
    <citation type="submission" date="2019-03" db="EMBL/GenBank/DDBJ databases">
        <title>Draft genome sequences of novel Actinobacteria.</title>
        <authorList>
            <person name="Sahin N."/>
            <person name="Ay H."/>
            <person name="Saygin H."/>
        </authorList>
    </citation>
    <scope>NUCLEOTIDE SEQUENCE [LARGE SCALE GENOMIC DNA]</scope>
    <source>
        <strain evidence="13 14">16K404</strain>
    </source>
</reference>
<keyword evidence="7 9" id="KW-1015">Disulfide bond</keyword>
<keyword evidence="6" id="KW-0865">Zymogen</keyword>
<dbReference type="EMBL" id="SMKV01000001">
    <property type="protein sequence ID" value="TDC96668.1"/>
    <property type="molecule type" value="Genomic_DNA"/>
</dbReference>
<feature type="disulfide bond" evidence="9">
    <location>
        <begin position="322"/>
        <end position="349"/>
    </location>
</feature>
<dbReference type="Proteomes" id="UP000294744">
    <property type="component" value="Unassembled WGS sequence"/>
</dbReference>
<accession>A0A4R4UVT5</accession>
<feature type="domain" description="Peptidase S1A alpha-lytic prodomain" evidence="12">
    <location>
        <begin position="119"/>
        <end position="175"/>
    </location>
</feature>
<dbReference type="PRINTS" id="PR00861">
    <property type="entry name" value="ALYTICPTASE"/>
</dbReference>
<dbReference type="SUPFAM" id="SSF50494">
    <property type="entry name" value="Trypsin-like serine proteases"/>
    <property type="match status" value="1"/>
</dbReference>
<gene>
    <name evidence="13" type="ORF">E1161_00035</name>
</gene>
<dbReference type="Gene3D" id="3.30.300.50">
    <property type="match status" value="2"/>
</dbReference>
<name>A0A4R4UVT5_9PSEU</name>
<dbReference type="Gene3D" id="2.40.10.10">
    <property type="entry name" value="Trypsin-like serine proteases"/>
    <property type="match status" value="2"/>
</dbReference>
<feature type="active site" description="Charge relay system" evidence="8">
    <location>
        <position position="328"/>
    </location>
</feature>
<dbReference type="PIRSF" id="PIRSF001134">
    <property type="entry name" value="Streptogrisin"/>
    <property type="match status" value="1"/>
</dbReference>
<evidence type="ECO:0000256" key="9">
    <source>
        <dbReference type="PIRSR" id="PIRSR001134-2"/>
    </source>
</evidence>
<evidence type="ECO:0000256" key="7">
    <source>
        <dbReference type="ARBA" id="ARBA00023157"/>
    </source>
</evidence>
<dbReference type="AlphaFoldDB" id="A0A4R4UVT5"/>
<dbReference type="InterPro" id="IPR009003">
    <property type="entry name" value="Peptidase_S1_PA"/>
</dbReference>
<dbReference type="Pfam" id="PF02983">
    <property type="entry name" value="Pro_Al_protease"/>
    <property type="match status" value="1"/>
</dbReference>
<comment type="similarity">
    <text evidence="1">Belongs to the peptidase S1 family.</text>
</comment>
<evidence type="ECO:0000256" key="5">
    <source>
        <dbReference type="ARBA" id="ARBA00022825"/>
    </source>
</evidence>
<dbReference type="InterPro" id="IPR004236">
    <property type="entry name" value="Pept_S1_alpha_lytic"/>
</dbReference>
<dbReference type="InterPro" id="IPR001254">
    <property type="entry name" value="Trypsin_dom"/>
</dbReference>
<sequence length="374" mass="38407">MKPRTAARITGAALVAAGTVAALTAPTTIAEPAGAPVSPELVAAMQRDLGLTADQVEARLDQESTAARADGALRDALAGSYGGSYFDAELGKLVVGTTDIAKSDEVRAAGAEPRQVAASERQLDEIVEALNGRGAQAPAAVTGWYADVRENAVVVTTQPGTSEQATGFVREAHVPQESVRVLESPAQPETYADVVGGYAYYTASGARCSMGFAVQGGFVTAGHCGSPGERTTQPTGYFAGSSFPGNDYAFVNTGTDDTGHPLVYDYSGGYVRVSGSAEAPLGSSICRSGSTTGWHCGTVLAKNQSVRYQEGTVSGLTRTNVCAEPGDSGGSFISGNQAQGMTSGGWGDCRIGGETYYQPVREALSAYGLTLLTQ</sequence>
<organism evidence="13 14">
    <name type="scientific">Saccharopolyspora aridisoli</name>
    <dbReference type="NCBI Taxonomy" id="2530385"/>
    <lineage>
        <taxon>Bacteria</taxon>
        <taxon>Bacillati</taxon>
        <taxon>Actinomycetota</taxon>
        <taxon>Actinomycetes</taxon>
        <taxon>Pseudonocardiales</taxon>
        <taxon>Pseudonocardiaceae</taxon>
        <taxon>Saccharopolyspora</taxon>
    </lineage>
</organism>
<evidence type="ECO:0000256" key="1">
    <source>
        <dbReference type="ARBA" id="ARBA00007664"/>
    </source>
</evidence>
<feature type="active site" description="Charge relay system" evidence="8">
    <location>
        <position position="247"/>
    </location>
</feature>
<keyword evidence="14" id="KW-1185">Reference proteome</keyword>
<dbReference type="InterPro" id="IPR035070">
    <property type="entry name" value="Streptogrisin_prodomain"/>
</dbReference>
<evidence type="ECO:0000256" key="6">
    <source>
        <dbReference type="ARBA" id="ARBA00023145"/>
    </source>
</evidence>
<feature type="signal peptide" evidence="10">
    <location>
        <begin position="1"/>
        <end position="24"/>
    </location>
</feature>
<dbReference type="GO" id="GO:0006508">
    <property type="term" value="P:proteolysis"/>
    <property type="evidence" value="ECO:0007669"/>
    <property type="project" value="UniProtKB-KW"/>
</dbReference>
<dbReference type="OrthoDB" id="8781117at2"/>
<feature type="domain" description="Peptidase S1" evidence="11">
    <location>
        <begin position="210"/>
        <end position="363"/>
    </location>
</feature>
<dbReference type="CDD" id="cd21112">
    <property type="entry name" value="alphaLP-like"/>
    <property type="match status" value="1"/>
</dbReference>
<feature type="disulfide bond" evidence="9">
    <location>
        <begin position="208"/>
        <end position="224"/>
    </location>
</feature>
<dbReference type="GO" id="GO:0005576">
    <property type="term" value="C:extracellular region"/>
    <property type="evidence" value="ECO:0007669"/>
    <property type="project" value="InterPro"/>
</dbReference>
<evidence type="ECO:0000313" key="14">
    <source>
        <dbReference type="Proteomes" id="UP000294744"/>
    </source>
</evidence>
<feature type="chain" id="PRO_5039501250" evidence="10">
    <location>
        <begin position="25"/>
        <end position="374"/>
    </location>
</feature>